<dbReference type="InterPro" id="IPR003203">
    <property type="entry name" value="CobU/CobP"/>
</dbReference>
<dbReference type="Pfam" id="PF02283">
    <property type="entry name" value="CobU"/>
    <property type="match status" value="1"/>
</dbReference>
<keyword evidence="15" id="KW-0342">GTP-binding</keyword>
<protein>
    <recommendedName>
        <fullName evidence="16">Adenosylcobinamide kinase</fullName>
        <ecNumber evidence="8">2.7.1.156</ecNumber>
        <ecNumber evidence="9">2.7.7.62</ecNumber>
    </recommendedName>
    <alternativeName>
        <fullName evidence="17">Adenosylcobinamide-phosphate guanylyltransferase</fullName>
    </alternativeName>
</protein>
<accession>A0ABW1T301</accession>
<dbReference type="InterPro" id="IPR001279">
    <property type="entry name" value="Metallo-B-lactamas"/>
</dbReference>
<keyword evidence="20" id="KW-1185">Reference proteome</keyword>
<comment type="catalytic activity">
    <reaction evidence="1">
        <text>adenosylcob(III)inamide + ATP = adenosylcob(III)inamide phosphate + ADP + H(+)</text>
        <dbReference type="Rhea" id="RHEA:15769"/>
        <dbReference type="ChEBI" id="CHEBI:2480"/>
        <dbReference type="ChEBI" id="CHEBI:15378"/>
        <dbReference type="ChEBI" id="CHEBI:30616"/>
        <dbReference type="ChEBI" id="CHEBI:58502"/>
        <dbReference type="ChEBI" id="CHEBI:456216"/>
        <dbReference type="EC" id="2.7.1.156"/>
    </reaction>
</comment>
<keyword evidence="14" id="KW-0067">ATP-binding</keyword>
<evidence type="ECO:0000256" key="3">
    <source>
        <dbReference type="ARBA" id="ARBA00001522"/>
    </source>
</evidence>
<evidence type="ECO:0000256" key="5">
    <source>
        <dbReference type="ARBA" id="ARBA00004692"/>
    </source>
</evidence>
<dbReference type="PANTHER" id="PTHR34848:SF1">
    <property type="entry name" value="BIFUNCTIONAL ADENOSYLCOBALAMIN BIOSYNTHESIS PROTEIN COBU"/>
    <property type="match status" value="1"/>
</dbReference>
<keyword evidence="10" id="KW-0169">Cobalamin biosynthesis</keyword>
<comment type="caution">
    <text evidence="19">The sequence shown here is derived from an EMBL/GenBank/DDBJ whole genome shotgun (WGS) entry which is preliminary data.</text>
</comment>
<comment type="catalytic activity">
    <reaction evidence="3">
        <text>adenosylcob(III)inamide + GTP = adenosylcob(III)inamide phosphate + GDP + H(+)</text>
        <dbReference type="Rhea" id="RHEA:15765"/>
        <dbReference type="ChEBI" id="CHEBI:2480"/>
        <dbReference type="ChEBI" id="CHEBI:15378"/>
        <dbReference type="ChEBI" id="CHEBI:37565"/>
        <dbReference type="ChEBI" id="CHEBI:58189"/>
        <dbReference type="ChEBI" id="CHEBI:58502"/>
        <dbReference type="EC" id="2.7.1.156"/>
    </reaction>
</comment>
<evidence type="ECO:0000256" key="2">
    <source>
        <dbReference type="ARBA" id="ARBA00000711"/>
    </source>
</evidence>
<organism evidence="19 20">
    <name type="scientific">Longivirga aurantiaca</name>
    <dbReference type="NCBI Taxonomy" id="1837743"/>
    <lineage>
        <taxon>Bacteria</taxon>
        <taxon>Bacillati</taxon>
        <taxon>Actinomycetota</taxon>
        <taxon>Actinomycetes</taxon>
        <taxon>Sporichthyales</taxon>
        <taxon>Sporichthyaceae</taxon>
        <taxon>Longivirga</taxon>
    </lineage>
</organism>
<dbReference type="GO" id="GO:0016779">
    <property type="term" value="F:nucleotidyltransferase activity"/>
    <property type="evidence" value="ECO:0007669"/>
    <property type="project" value="UniProtKB-KW"/>
</dbReference>
<dbReference type="CDD" id="cd00544">
    <property type="entry name" value="CobU"/>
    <property type="match status" value="1"/>
</dbReference>
<evidence type="ECO:0000256" key="17">
    <source>
        <dbReference type="ARBA" id="ARBA00030571"/>
    </source>
</evidence>
<evidence type="ECO:0000256" key="11">
    <source>
        <dbReference type="ARBA" id="ARBA00022679"/>
    </source>
</evidence>
<evidence type="ECO:0000259" key="18">
    <source>
        <dbReference type="Pfam" id="PF12706"/>
    </source>
</evidence>
<dbReference type="RefSeq" id="WP_386767405.1">
    <property type="nucleotide sequence ID" value="NZ_JBHSTI010000008.1"/>
</dbReference>
<evidence type="ECO:0000256" key="10">
    <source>
        <dbReference type="ARBA" id="ARBA00022573"/>
    </source>
</evidence>
<evidence type="ECO:0000256" key="15">
    <source>
        <dbReference type="ARBA" id="ARBA00023134"/>
    </source>
</evidence>
<evidence type="ECO:0000256" key="8">
    <source>
        <dbReference type="ARBA" id="ARBA00012016"/>
    </source>
</evidence>
<dbReference type="InterPro" id="IPR027417">
    <property type="entry name" value="P-loop_NTPase"/>
</dbReference>
<keyword evidence="13 19" id="KW-0418">Kinase</keyword>
<keyword evidence="12" id="KW-0547">Nucleotide-binding</keyword>
<dbReference type="Gene3D" id="3.40.50.300">
    <property type="entry name" value="P-loop containing nucleotide triphosphate hydrolases"/>
    <property type="match status" value="1"/>
</dbReference>
<name>A0ABW1T301_9ACTN</name>
<dbReference type="GO" id="GO:0016301">
    <property type="term" value="F:kinase activity"/>
    <property type="evidence" value="ECO:0007669"/>
    <property type="project" value="UniProtKB-KW"/>
</dbReference>
<evidence type="ECO:0000256" key="1">
    <source>
        <dbReference type="ARBA" id="ARBA00000312"/>
    </source>
</evidence>
<dbReference type="Proteomes" id="UP001596138">
    <property type="component" value="Unassembled WGS sequence"/>
</dbReference>
<dbReference type="SUPFAM" id="SSF52540">
    <property type="entry name" value="P-loop containing nucleoside triphosphate hydrolases"/>
    <property type="match status" value="1"/>
</dbReference>
<evidence type="ECO:0000313" key="19">
    <source>
        <dbReference type="EMBL" id="MFC6238844.1"/>
    </source>
</evidence>
<keyword evidence="19" id="KW-0548">Nucleotidyltransferase</keyword>
<comment type="similarity">
    <text evidence="7">Belongs to the CobU/CobP family.</text>
</comment>
<sequence>MRALVLGTGSADGWPNPFCECASCTWARTSGSVRTTTSVLVDDVLLLDFGPDTPRQASRAGRSLAGLAAVLVTHAHHDHLDPAALLARSWAGPASSLRVVGPPSVVDACEHWIGPHDTVALTAVAPGDVLDLDGYAVRVLAAAHDVGADALTRDAVLYDVTAPDGSRLLYATDTGPLPDATVAALAGSALDLLLVEQTFGTYLDHGTGHLDLATLPGELRRLREVGALTDATDVVAVHLSHHNPPGPELARVLAPWGVRTVDDLTEIEVGAVPDAATAMLPRRTLLLGGARSGKSHEAERMFAATADVEYVATGGSRDGDDEWAARVALHRERRPASWTTTETLDVAKLLLSPGPPVLLDCLSLWLAGVLDASGVWASEPGTAGRAAALAEVEREVAALVDAVRRTTRTLVLVSNEVGSGVVPEHESGRLYRDALGRLNARVASECDAVSLVVAGTVLPLKPGSSAAAP</sequence>
<comment type="catalytic activity">
    <reaction evidence="2">
        <text>adenosylcob(III)inamide phosphate + GTP + H(+) = adenosylcob(III)inamide-GDP + diphosphate</text>
        <dbReference type="Rhea" id="RHEA:22712"/>
        <dbReference type="ChEBI" id="CHEBI:15378"/>
        <dbReference type="ChEBI" id="CHEBI:33019"/>
        <dbReference type="ChEBI" id="CHEBI:37565"/>
        <dbReference type="ChEBI" id="CHEBI:58502"/>
        <dbReference type="ChEBI" id="CHEBI:60487"/>
        <dbReference type="EC" id="2.7.7.62"/>
    </reaction>
</comment>
<reference evidence="20" key="1">
    <citation type="journal article" date="2019" name="Int. J. Syst. Evol. Microbiol.">
        <title>The Global Catalogue of Microorganisms (GCM) 10K type strain sequencing project: providing services to taxonomists for standard genome sequencing and annotation.</title>
        <authorList>
            <consortium name="The Broad Institute Genomics Platform"/>
            <consortium name="The Broad Institute Genome Sequencing Center for Infectious Disease"/>
            <person name="Wu L."/>
            <person name="Ma J."/>
        </authorList>
    </citation>
    <scope>NUCLEOTIDE SEQUENCE [LARGE SCALE GENOMIC DNA]</scope>
    <source>
        <strain evidence="20">CGMCC 4.7317</strain>
    </source>
</reference>
<proteinExistence type="inferred from homology"/>
<evidence type="ECO:0000256" key="16">
    <source>
        <dbReference type="ARBA" id="ARBA00029570"/>
    </source>
</evidence>
<evidence type="ECO:0000256" key="7">
    <source>
        <dbReference type="ARBA" id="ARBA00007490"/>
    </source>
</evidence>
<dbReference type="Pfam" id="PF12706">
    <property type="entry name" value="Lactamase_B_2"/>
    <property type="match status" value="1"/>
</dbReference>
<evidence type="ECO:0000256" key="12">
    <source>
        <dbReference type="ARBA" id="ARBA00022741"/>
    </source>
</evidence>
<comment type="pathway">
    <text evidence="5">Cofactor biosynthesis; adenosylcobalamin biosynthesis; adenosylcobalamin from cob(II)yrinate a,c-diamide: step 6/7.</text>
</comment>
<evidence type="ECO:0000256" key="13">
    <source>
        <dbReference type="ARBA" id="ARBA00022777"/>
    </source>
</evidence>
<evidence type="ECO:0000256" key="14">
    <source>
        <dbReference type="ARBA" id="ARBA00022840"/>
    </source>
</evidence>
<comment type="pathway">
    <text evidence="6">Cofactor biosynthesis; adenosylcobalamin biosynthesis; adenosylcobalamin from cob(II)yrinate a,c-diamide: step 5/7.</text>
</comment>
<feature type="domain" description="Metallo-beta-lactamase" evidence="18">
    <location>
        <begin position="46"/>
        <end position="226"/>
    </location>
</feature>
<dbReference type="EMBL" id="JBHSTI010000008">
    <property type="protein sequence ID" value="MFC6238844.1"/>
    <property type="molecule type" value="Genomic_DNA"/>
</dbReference>
<evidence type="ECO:0000256" key="9">
    <source>
        <dbReference type="ARBA" id="ARBA00012523"/>
    </source>
</evidence>
<gene>
    <name evidence="19" type="ORF">ACFQGU_13225</name>
</gene>
<dbReference type="PANTHER" id="PTHR34848">
    <property type="match status" value="1"/>
</dbReference>
<dbReference type="InterPro" id="IPR036866">
    <property type="entry name" value="RibonucZ/Hydroxyglut_hydro"/>
</dbReference>
<dbReference type="Gene3D" id="3.60.15.10">
    <property type="entry name" value="Ribonuclease Z/Hydroxyacylglutathione hydrolase-like"/>
    <property type="match status" value="1"/>
</dbReference>
<dbReference type="SUPFAM" id="SSF56281">
    <property type="entry name" value="Metallo-hydrolase/oxidoreductase"/>
    <property type="match status" value="1"/>
</dbReference>
<comment type="function">
    <text evidence="4">Catalyzes ATP-dependent phosphorylation of adenosylcobinamide and addition of GMP to adenosylcobinamide phosphate.</text>
</comment>
<evidence type="ECO:0000313" key="20">
    <source>
        <dbReference type="Proteomes" id="UP001596138"/>
    </source>
</evidence>
<keyword evidence="11" id="KW-0808">Transferase</keyword>
<dbReference type="EC" id="2.7.1.156" evidence="8"/>
<evidence type="ECO:0000256" key="6">
    <source>
        <dbReference type="ARBA" id="ARBA00005159"/>
    </source>
</evidence>
<evidence type="ECO:0000256" key="4">
    <source>
        <dbReference type="ARBA" id="ARBA00003889"/>
    </source>
</evidence>
<dbReference type="EC" id="2.7.7.62" evidence="9"/>